<feature type="compositionally biased region" description="Low complexity" evidence="1">
    <location>
        <begin position="38"/>
        <end position="70"/>
    </location>
</feature>
<dbReference type="OrthoDB" id="7265at5800"/>
<feature type="region of interest" description="Disordered" evidence="1">
    <location>
        <begin position="34"/>
        <end position="90"/>
    </location>
</feature>
<gene>
    <name evidence="2" type="ORF">ENH_00003090</name>
</gene>
<dbReference type="VEuPathDB" id="ToxoDB:ENH_00003090"/>
<evidence type="ECO:0000313" key="2">
    <source>
        <dbReference type="EMBL" id="CDJ65279.1"/>
    </source>
</evidence>
<feature type="compositionally biased region" description="Low complexity" evidence="1">
    <location>
        <begin position="79"/>
        <end position="90"/>
    </location>
</feature>
<dbReference type="EMBL" id="HG723120">
    <property type="protein sequence ID" value="CDJ65279.1"/>
    <property type="molecule type" value="Genomic_DNA"/>
</dbReference>
<dbReference type="AlphaFoldDB" id="U6MS34"/>
<keyword evidence="3" id="KW-1185">Reference proteome</keyword>
<protein>
    <submittedName>
        <fullName evidence="2">Uncharacterized protein</fullName>
    </submittedName>
</protein>
<dbReference type="Proteomes" id="UP000030754">
    <property type="component" value="Unassembled WGS sequence"/>
</dbReference>
<reference evidence="2" key="1">
    <citation type="submission" date="2013-10" db="EMBL/GenBank/DDBJ databases">
        <title>Genomic analysis of the causative agents of coccidiosis in chickens.</title>
        <authorList>
            <person name="Reid A.J."/>
            <person name="Blake D."/>
            <person name="Billington K."/>
            <person name="Browne H."/>
            <person name="Dunn M."/>
            <person name="Hung S."/>
            <person name="Kawahara F."/>
            <person name="Miranda-Saavedra D."/>
            <person name="Mourier T."/>
            <person name="Nagra H."/>
            <person name="Otto T.D."/>
            <person name="Rawlings N."/>
            <person name="Sanchez A."/>
            <person name="Sanders M."/>
            <person name="Subramaniam C."/>
            <person name="Tay Y."/>
            <person name="Dear P."/>
            <person name="Doerig C."/>
            <person name="Gruber A."/>
            <person name="Parkinson J."/>
            <person name="Shirley M."/>
            <person name="Wan K.L."/>
            <person name="Berriman M."/>
            <person name="Tomley F."/>
            <person name="Pain A."/>
        </authorList>
    </citation>
    <scope>NUCLEOTIDE SEQUENCE [LARGE SCALE GENOMIC DNA]</scope>
    <source>
        <strain evidence="2">Houghton</strain>
    </source>
</reference>
<proteinExistence type="predicted"/>
<sequence length="90" mass="9141">MHACSRLEETFGAFPGQKEAEELTLEQIDKLIQKATSLGAPSEGPLEEGAPLGAPEGPLEEGAPLGAPEGPLEEGGPLGAPEGPLEETAP</sequence>
<organism evidence="2 3">
    <name type="scientific">Eimeria necatrix</name>
    <dbReference type="NCBI Taxonomy" id="51315"/>
    <lineage>
        <taxon>Eukaryota</taxon>
        <taxon>Sar</taxon>
        <taxon>Alveolata</taxon>
        <taxon>Apicomplexa</taxon>
        <taxon>Conoidasida</taxon>
        <taxon>Coccidia</taxon>
        <taxon>Eucoccidiorida</taxon>
        <taxon>Eimeriorina</taxon>
        <taxon>Eimeriidae</taxon>
        <taxon>Eimeria</taxon>
    </lineage>
</organism>
<evidence type="ECO:0000313" key="3">
    <source>
        <dbReference type="Proteomes" id="UP000030754"/>
    </source>
</evidence>
<evidence type="ECO:0000256" key="1">
    <source>
        <dbReference type="SAM" id="MobiDB-lite"/>
    </source>
</evidence>
<dbReference type="RefSeq" id="XP_013433746.1">
    <property type="nucleotide sequence ID" value="XM_013578292.1"/>
</dbReference>
<name>U6MS34_9EIME</name>
<accession>U6MS34</accession>
<reference evidence="2" key="2">
    <citation type="submission" date="2013-10" db="EMBL/GenBank/DDBJ databases">
        <authorList>
            <person name="Aslett M."/>
        </authorList>
    </citation>
    <scope>NUCLEOTIDE SEQUENCE [LARGE SCALE GENOMIC DNA]</scope>
    <source>
        <strain evidence="2">Houghton</strain>
    </source>
</reference>
<dbReference type="GeneID" id="25470503"/>